<comment type="caution">
    <text evidence="2">The sequence shown here is derived from an EMBL/GenBank/DDBJ whole genome shotgun (WGS) entry which is preliminary data.</text>
</comment>
<feature type="transmembrane region" description="Helical" evidence="1">
    <location>
        <begin position="6"/>
        <end position="26"/>
    </location>
</feature>
<evidence type="ECO:0000313" key="3">
    <source>
        <dbReference type="Proteomes" id="UP000220841"/>
    </source>
</evidence>
<evidence type="ECO:0000313" key="2">
    <source>
        <dbReference type="EMBL" id="PEQ01106.1"/>
    </source>
</evidence>
<protein>
    <submittedName>
        <fullName evidence="2">Uncharacterized protein</fullName>
    </submittedName>
</protein>
<reference evidence="2 3" key="1">
    <citation type="submission" date="2017-09" db="EMBL/GenBank/DDBJ databases">
        <title>Large-scale bioinformatics analysis of Bacillus genomes uncovers conserved roles of natural products in bacterial physiology.</title>
        <authorList>
            <consortium name="Agbiome Team Llc"/>
            <person name="Bleich R.M."/>
            <person name="Grubbs K.J."/>
            <person name="Santa Maria K.C."/>
            <person name="Allen S.E."/>
            <person name="Farag S."/>
            <person name="Shank E.A."/>
            <person name="Bowers A."/>
        </authorList>
    </citation>
    <scope>NUCLEOTIDE SEQUENCE [LARGE SCALE GENOMIC DNA]</scope>
    <source>
        <strain evidence="2 3">AFS021349</strain>
    </source>
</reference>
<dbReference type="AlphaFoldDB" id="A0A2A8HBL5"/>
<keyword evidence="1" id="KW-0812">Transmembrane</keyword>
<accession>A0A2A8HBL5</accession>
<dbReference type="EMBL" id="NUBY01000123">
    <property type="protein sequence ID" value="PEQ01106.1"/>
    <property type="molecule type" value="Genomic_DNA"/>
</dbReference>
<evidence type="ECO:0000256" key="1">
    <source>
        <dbReference type="SAM" id="Phobius"/>
    </source>
</evidence>
<gene>
    <name evidence="2" type="ORF">CN585_21925</name>
</gene>
<keyword evidence="1" id="KW-1133">Transmembrane helix</keyword>
<proteinExistence type="predicted"/>
<name>A0A2A8HBL5_9BACI</name>
<dbReference type="Proteomes" id="UP000220841">
    <property type="component" value="Unassembled WGS sequence"/>
</dbReference>
<keyword evidence="1" id="KW-0472">Membrane</keyword>
<sequence>MKKILFTKWTVVISIFIIFGTIFYVTNGKNKNDNEKATVETVDTKTFKTKLQPKIKELTTNYNDIIEKDWLPAWEEMNTNGDSVDRNKLLVTMSAVSKQYETLMNEIDTIKIEENITDIHIQKQLIQFTTQFKSASNYMKNAADLIIDKYNNSTPANEIIENTKQALGLADQHIVIALSTLNEIKDKLGISKK</sequence>
<dbReference type="RefSeq" id="WP_098227186.1">
    <property type="nucleotide sequence ID" value="NZ_CP036052.1"/>
</dbReference>
<organism evidence="2 3">
    <name type="scientific">Bacillus toyonensis</name>
    <dbReference type="NCBI Taxonomy" id="155322"/>
    <lineage>
        <taxon>Bacteria</taxon>
        <taxon>Bacillati</taxon>
        <taxon>Bacillota</taxon>
        <taxon>Bacilli</taxon>
        <taxon>Bacillales</taxon>
        <taxon>Bacillaceae</taxon>
        <taxon>Bacillus</taxon>
        <taxon>Bacillus cereus group</taxon>
    </lineage>
</organism>